<dbReference type="NCBIfam" id="TIGR00121">
    <property type="entry name" value="birA_ligase"/>
    <property type="match status" value="1"/>
</dbReference>
<dbReference type="Gene3D" id="3.30.930.10">
    <property type="entry name" value="Bira Bifunctional Protein, Domain 2"/>
    <property type="match status" value="1"/>
</dbReference>
<gene>
    <name evidence="3" type="ORF">ACFQ4C_09060</name>
</gene>
<dbReference type="PROSITE" id="PS51733">
    <property type="entry name" value="BPL_LPL_CATALYTIC"/>
    <property type="match status" value="1"/>
</dbReference>
<dbReference type="PANTHER" id="PTHR12835">
    <property type="entry name" value="BIOTIN PROTEIN LIGASE"/>
    <property type="match status" value="1"/>
</dbReference>
<protein>
    <submittedName>
        <fullName evidence="3">Biotin--[acetyl-CoA-carboxylase] ligase</fullName>
        <ecNumber evidence="3">6.3.4.15</ecNumber>
    </submittedName>
</protein>
<dbReference type="Pfam" id="PF03099">
    <property type="entry name" value="BPL_LplA_LipB"/>
    <property type="match status" value="1"/>
</dbReference>
<dbReference type="InterPro" id="IPR004143">
    <property type="entry name" value="BPL_LPL_catalytic"/>
</dbReference>
<dbReference type="Proteomes" id="UP001597116">
    <property type="component" value="Unassembled WGS sequence"/>
</dbReference>
<comment type="caution">
    <text evidence="3">The sequence shown here is derived from an EMBL/GenBank/DDBJ whole genome shotgun (WGS) entry which is preliminary data.</text>
</comment>
<evidence type="ECO:0000313" key="4">
    <source>
        <dbReference type="Proteomes" id="UP001597116"/>
    </source>
</evidence>
<keyword evidence="4" id="KW-1185">Reference proteome</keyword>
<feature type="domain" description="BPL/LPL catalytic" evidence="2">
    <location>
        <begin position="12"/>
        <end position="190"/>
    </location>
</feature>
<dbReference type="InterPro" id="IPR004408">
    <property type="entry name" value="Biotin_CoA_COase_ligase"/>
</dbReference>
<dbReference type="PANTHER" id="PTHR12835:SF5">
    <property type="entry name" value="BIOTIN--PROTEIN LIGASE"/>
    <property type="match status" value="1"/>
</dbReference>
<sequence length="255" mass="28965">MYKFRPKTLFIGQKIKYLPTCQSTNDIAASLITNEAALDGTVVVTDHQTAGRGQRGNQWEAQPGQNLTFSVILQPSFLQANEQFWLNIAVSLGISDWLATYLNDRLKVKWPNDLYVEQRKIGGILIENTLYGYSIAWSVVGIGLNINQTRFQTATATSLINETPNECDFVLPDVLPSLLESLEKRYLALRAGQRDVLKTNYLQRLFRYQEESEFIADEERFRGMIVGVEESGRLAIQVGEKLKSFAFKEVEFVIQ</sequence>
<evidence type="ECO:0000259" key="2">
    <source>
        <dbReference type="PROSITE" id="PS51733"/>
    </source>
</evidence>
<name>A0ABW3QD48_9BACT</name>
<dbReference type="SUPFAM" id="SSF55681">
    <property type="entry name" value="Class II aaRS and biotin synthetases"/>
    <property type="match status" value="1"/>
</dbReference>
<proteinExistence type="predicted"/>
<organism evidence="3 4">
    <name type="scientific">Larkinella insperata</name>
    <dbReference type="NCBI Taxonomy" id="332158"/>
    <lineage>
        <taxon>Bacteria</taxon>
        <taxon>Pseudomonadati</taxon>
        <taxon>Bacteroidota</taxon>
        <taxon>Cytophagia</taxon>
        <taxon>Cytophagales</taxon>
        <taxon>Spirosomataceae</taxon>
        <taxon>Larkinella</taxon>
    </lineage>
</organism>
<dbReference type="RefSeq" id="WP_265991571.1">
    <property type="nucleotide sequence ID" value="NZ_CP110973.1"/>
</dbReference>
<accession>A0ABW3QD48</accession>
<evidence type="ECO:0000313" key="3">
    <source>
        <dbReference type="EMBL" id="MFD1141256.1"/>
    </source>
</evidence>
<evidence type="ECO:0000256" key="1">
    <source>
        <dbReference type="ARBA" id="ARBA00022598"/>
    </source>
</evidence>
<dbReference type="InterPro" id="IPR045864">
    <property type="entry name" value="aa-tRNA-synth_II/BPL/LPL"/>
</dbReference>
<keyword evidence="1 3" id="KW-0436">Ligase</keyword>
<dbReference type="EC" id="6.3.4.15" evidence="3"/>
<dbReference type="CDD" id="cd16442">
    <property type="entry name" value="BPL"/>
    <property type="match status" value="1"/>
</dbReference>
<reference evidence="4" key="1">
    <citation type="journal article" date="2019" name="Int. J. Syst. Evol. Microbiol.">
        <title>The Global Catalogue of Microorganisms (GCM) 10K type strain sequencing project: providing services to taxonomists for standard genome sequencing and annotation.</title>
        <authorList>
            <consortium name="The Broad Institute Genomics Platform"/>
            <consortium name="The Broad Institute Genome Sequencing Center for Infectious Disease"/>
            <person name="Wu L."/>
            <person name="Ma J."/>
        </authorList>
    </citation>
    <scope>NUCLEOTIDE SEQUENCE [LARGE SCALE GENOMIC DNA]</scope>
    <source>
        <strain evidence="4">CCUG 55608</strain>
    </source>
</reference>
<dbReference type="EMBL" id="JBHTLP010000008">
    <property type="protein sequence ID" value="MFD1141256.1"/>
    <property type="molecule type" value="Genomic_DNA"/>
</dbReference>
<dbReference type="GO" id="GO:0004077">
    <property type="term" value="F:biotin--[biotin carboxyl-carrier protein] ligase activity"/>
    <property type="evidence" value="ECO:0007669"/>
    <property type="project" value="UniProtKB-EC"/>
</dbReference>